<dbReference type="EMBL" id="AGZR01000008">
    <property type="protein sequence ID" value="EPD32686.1"/>
    <property type="molecule type" value="Genomic_DNA"/>
</dbReference>
<dbReference type="SUPFAM" id="SSF89028">
    <property type="entry name" value="Cobalamin adenosyltransferase-like"/>
    <property type="match status" value="1"/>
</dbReference>
<dbReference type="InterPro" id="IPR036451">
    <property type="entry name" value="CblAdoTrfase-like_sf"/>
</dbReference>
<evidence type="ECO:0000256" key="14">
    <source>
        <dbReference type="RuleBase" id="RU366026"/>
    </source>
</evidence>
<dbReference type="GO" id="GO:0009236">
    <property type="term" value="P:cobalamin biosynthetic process"/>
    <property type="evidence" value="ECO:0007669"/>
    <property type="project" value="UniProtKB-UniRule"/>
</dbReference>
<dbReference type="Gene3D" id="1.20.1200.10">
    <property type="entry name" value="Cobalamin adenosyltransferase-like"/>
    <property type="match status" value="1"/>
</dbReference>
<dbReference type="GO" id="GO:0005524">
    <property type="term" value="F:ATP binding"/>
    <property type="evidence" value="ECO:0007669"/>
    <property type="project" value="UniProtKB-UniRule"/>
</dbReference>
<evidence type="ECO:0000256" key="9">
    <source>
        <dbReference type="ARBA" id="ARBA00031529"/>
    </source>
</evidence>
<evidence type="ECO:0000256" key="4">
    <source>
        <dbReference type="ARBA" id="ARBA00020963"/>
    </source>
</evidence>
<dbReference type="EC" id="2.5.1.17" evidence="3 14"/>
<dbReference type="Proteomes" id="UP000014417">
    <property type="component" value="Unassembled WGS sequence"/>
</dbReference>
<evidence type="ECO:0000256" key="8">
    <source>
        <dbReference type="ARBA" id="ARBA00022840"/>
    </source>
</evidence>
<comment type="pathway">
    <text evidence="1 14">Cofactor biosynthesis; adenosylcobalamin biosynthesis; adenosylcobalamin from cob(II)yrinate a,c-diamide: step 2/7.</text>
</comment>
<accession>S2W0Q7</accession>
<dbReference type="NCBIfam" id="TIGR00636">
    <property type="entry name" value="PduO_Nterm"/>
    <property type="match status" value="1"/>
</dbReference>
<dbReference type="PANTHER" id="PTHR12213:SF0">
    <property type="entry name" value="CORRINOID ADENOSYLTRANSFERASE MMAB"/>
    <property type="match status" value="1"/>
</dbReference>
<keyword evidence="8 14" id="KW-0067">ATP-binding</keyword>
<reference evidence="16 17" key="1">
    <citation type="submission" date="2013-04" db="EMBL/GenBank/DDBJ databases">
        <title>The Genome Sequence of Propionimicrobium lymphophilum ACS-093-V-SCH5.</title>
        <authorList>
            <consortium name="The Broad Institute Genomics Platform"/>
            <person name="Earl A."/>
            <person name="Ward D."/>
            <person name="Feldgarden M."/>
            <person name="Gevers D."/>
            <person name="Saerens B."/>
            <person name="Vaneechoutte M."/>
            <person name="Walker B."/>
            <person name="Young S."/>
            <person name="Zeng Q."/>
            <person name="Gargeya S."/>
            <person name="Fitzgerald M."/>
            <person name="Haas B."/>
            <person name="Abouelleil A."/>
            <person name="Allen A.W."/>
            <person name="Alvarado L."/>
            <person name="Arachchi H.M."/>
            <person name="Berlin A.M."/>
            <person name="Chapman S.B."/>
            <person name="Gainer-Dewar J."/>
            <person name="Goldberg J."/>
            <person name="Griggs A."/>
            <person name="Gujja S."/>
            <person name="Hansen M."/>
            <person name="Howarth C."/>
            <person name="Imamovic A."/>
            <person name="Ireland A."/>
            <person name="Larimer J."/>
            <person name="McCowan C."/>
            <person name="Murphy C."/>
            <person name="Pearson M."/>
            <person name="Poon T.W."/>
            <person name="Priest M."/>
            <person name="Roberts A."/>
            <person name="Saif S."/>
            <person name="Shea T."/>
            <person name="Sisk P."/>
            <person name="Sykes S."/>
            <person name="Wortman J."/>
            <person name="Nusbaum C."/>
            <person name="Birren B."/>
        </authorList>
    </citation>
    <scope>NUCLEOTIDE SEQUENCE [LARGE SCALE GENOMIC DNA]</scope>
    <source>
        <strain evidence="16 17">ACS-093-V-SCH5</strain>
    </source>
</reference>
<dbReference type="PANTHER" id="PTHR12213">
    <property type="entry name" value="CORRINOID ADENOSYLTRANSFERASE"/>
    <property type="match status" value="1"/>
</dbReference>
<dbReference type="InterPro" id="IPR029499">
    <property type="entry name" value="PduO-typ"/>
</dbReference>
<comment type="catalytic activity">
    <reaction evidence="12 14">
        <text>2 cob(II)yrinate a,c diamide + reduced [electron-transfer flavoprotein] + 2 ATP = 2 adenosylcob(III)yrinate a,c-diamide + 2 triphosphate + oxidized [electron-transfer flavoprotein] + 3 H(+)</text>
        <dbReference type="Rhea" id="RHEA:11528"/>
        <dbReference type="Rhea" id="RHEA-COMP:10685"/>
        <dbReference type="Rhea" id="RHEA-COMP:10686"/>
        <dbReference type="ChEBI" id="CHEBI:15378"/>
        <dbReference type="ChEBI" id="CHEBI:18036"/>
        <dbReference type="ChEBI" id="CHEBI:30616"/>
        <dbReference type="ChEBI" id="CHEBI:57692"/>
        <dbReference type="ChEBI" id="CHEBI:58307"/>
        <dbReference type="ChEBI" id="CHEBI:58503"/>
        <dbReference type="ChEBI" id="CHEBI:58537"/>
        <dbReference type="EC" id="2.5.1.17"/>
    </reaction>
</comment>
<dbReference type="InterPro" id="IPR016030">
    <property type="entry name" value="CblAdoTrfase-like"/>
</dbReference>
<dbReference type="HOGENOM" id="CLU_083486_0_0_11"/>
<evidence type="ECO:0000313" key="16">
    <source>
        <dbReference type="EMBL" id="EPD32686.1"/>
    </source>
</evidence>
<feature type="domain" description="Cobalamin adenosyltransferase-like" evidence="15">
    <location>
        <begin position="7"/>
        <end position="189"/>
    </location>
</feature>
<evidence type="ECO:0000256" key="1">
    <source>
        <dbReference type="ARBA" id="ARBA00005121"/>
    </source>
</evidence>
<keyword evidence="17" id="KW-1185">Reference proteome</keyword>
<sequence>MVNLTKIYTRTGDAGNTRLSNNEVASKTDSRVEAYGCVDEANCAIGIALSLPEQLAPGITEEIREALGIVQNELFDVGADLSNPVTPNPKWEPLRVIQSSIDRLEKYCDEFNEGIENLRSFILPGGGLAAAQMHVCRTAVRKAERAAWRAAEDYGLEEEGTEPSGGINPLAIKYLNRLSDLFFILARKVCANEHKEEVLWLPGGERNPNA</sequence>
<evidence type="ECO:0000256" key="13">
    <source>
        <dbReference type="ARBA" id="ARBA00048692"/>
    </source>
</evidence>
<evidence type="ECO:0000256" key="3">
    <source>
        <dbReference type="ARBA" id="ARBA00012454"/>
    </source>
</evidence>
<evidence type="ECO:0000256" key="10">
    <source>
        <dbReference type="ARBA" id="ARBA00033334"/>
    </source>
</evidence>
<name>S2W0Q7_9ACTN</name>
<gene>
    <name evidence="16" type="ORF">HMPREF9306_01385</name>
</gene>
<evidence type="ECO:0000259" key="15">
    <source>
        <dbReference type="Pfam" id="PF01923"/>
    </source>
</evidence>
<evidence type="ECO:0000256" key="6">
    <source>
        <dbReference type="ARBA" id="ARBA00022679"/>
    </source>
</evidence>
<keyword evidence="6 14" id="KW-0808">Transferase</keyword>
<protein>
    <recommendedName>
        <fullName evidence="4 14">Corrinoid adenosyltransferase</fullName>
        <ecNumber evidence="3 14">2.5.1.17</ecNumber>
    </recommendedName>
    <alternativeName>
        <fullName evidence="9 14">Cob(II)alamin adenosyltransferase</fullName>
    </alternativeName>
    <alternativeName>
        <fullName evidence="11 14">Cob(II)yrinic acid a,c-diamide adenosyltransferase</fullName>
    </alternativeName>
    <alternativeName>
        <fullName evidence="10 14">Cobinamide/cobalamin adenosyltransferase</fullName>
    </alternativeName>
</protein>
<evidence type="ECO:0000256" key="12">
    <source>
        <dbReference type="ARBA" id="ARBA00048555"/>
    </source>
</evidence>
<comment type="catalytic activity">
    <reaction evidence="13 14">
        <text>2 cob(II)alamin + reduced [electron-transfer flavoprotein] + 2 ATP = 2 adenosylcob(III)alamin + 2 triphosphate + oxidized [electron-transfer flavoprotein] + 3 H(+)</text>
        <dbReference type="Rhea" id="RHEA:28671"/>
        <dbReference type="Rhea" id="RHEA-COMP:10685"/>
        <dbReference type="Rhea" id="RHEA-COMP:10686"/>
        <dbReference type="ChEBI" id="CHEBI:15378"/>
        <dbReference type="ChEBI" id="CHEBI:16304"/>
        <dbReference type="ChEBI" id="CHEBI:18036"/>
        <dbReference type="ChEBI" id="CHEBI:18408"/>
        <dbReference type="ChEBI" id="CHEBI:30616"/>
        <dbReference type="ChEBI" id="CHEBI:57692"/>
        <dbReference type="ChEBI" id="CHEBI:58307"/>
        <dbReference type="EC" id="2.5.1.17"/>
    </reaction>
</comment>
<comment type="caution">
    <text evidence="16">The sequence shown here is derived from an EMBL/GenBank/DDBJ whole genome shotgun (WGS) entry which is preliminary data.</text>
</comment>
<evidence type="ECO:0000313" key="17">
    <source>
        <dbReference type="Proteomes" id="UP000014417"/>
    </source>
</evidence>
<keyword evidence="7 14" id="KW-0547">Nucleotide-binding</keyword>
<evidence type="ECO:0000256" key="7">
    <source>
        <dbReference type="ARBA" id="ARBA00022741"/>
    </source>
</evidence>
<dbReference type="RefSeq" id="WP_016456213.1">
    <property type="nucleotide sequence ID" value="NZ_KE150269.1"/>
</dbReference>
<dbReference type="Pfam" id="PF01923">
    <property type="entry name" value="Cob_adeno_trans"/>
    <property type="match status" value="1"/>
</dbReference>
<dbReference type="STRING" id="883161.HMPREF9306_01385"/>
<dbReference type="OrthoDB" id="9778896at2"/>
<dbReference type="UniPathway" id="UPA00148">
    <property type="reaction ID" value="UER00233"/>
</dbReference>
<evidence type="ECO:0000256" key="2">
    <source>
        <dbReference type="ARBA" id="ARBA00007487"/>
    </source>
</evidence>
<dbReference type="AlphaFoldDB" id="S2W0Q7"/>
<keyword evidence="5 14" id="KW-0169">Cobalamin biosynthesis</keyword>
<dbReference type="PATRIC" id="fig|883161.3.peg.1379"/>
<evidence type="ECO:0000256" key="5">
    <source>
        <dbReference type="ARBA" id="ARBA00022573"/>
    </source>
</evidence>
<organism evidence="16 17">
    <name type="scientific">Propionimicrobium lymphophilum ACS-093-V-SCH5</name>
    <dbReference type="NCBI Taxonomy" id="883161"/>
    <lineage>
        <taxon>Bacteria</taxon>
        <taxon>Bacillati</taxon>
        <taxon>Actinomycetota</taxon>
        <taxon>Actinomycetes</taxon>
        <taxon>Propionibacteriales</taxon>
        <taxon>Propionibacteriaceae</taxon>
        <taxon>Propionimicrobium</taxon>
    </lineage>
</organism>
<proteinExistence type="inferred from homology"/>
<evidence type="ECO:0000256" key="11">
    <source>
        <dbReference type="ARBA" id="ARBA00033354"/>
    </source>
</evidence>
<dbReference type="GO" id="GO:0008817">
    <property type="term" value="F:corrinoid adenosyltransferase activity"/>
    <property type="evidence" value="ECO:0007669"/>
    <property type="project" value="UniProtKB-UniRule"/>
</dbReference>
<comment type="similarity">
    <text evidence="2 14">Belongs to the Cob(I)alamin adenosyltransferase family.</text>
</comment>